<reference evidence="2 3" key="1">
    <citation type="submission" date="2015-10" db="EMBL/GenBank/DDBJ databases">
        <title>The cercosporin biosynthetic gene cluster was horizontally transferred to several fungal lineages and shown to be expanded in Cercospora beticola based on microsynteny with recipient genomes.</title>
        <authorList>
            <person name="De Jonge R."/>
            <person name="Ebert M.K."/>
            <person name="Suttle J.C."/>
            <person name="Jurick Ii W.M."/>
            <person name="Secor G.A."/>
            <person name="Thomma B.P."/>
            <person name="Van De Peer Y."/>
            <person name="Bolton M.D."/>
        </authorList>
    </citation>
    <scope>NUCLEOTIDE SEQUENCE [LARGE SCALE GENOMIC DNA]</scope>
    <source>
        <strain evidence="2 3">09-40</strain>
    </source>
</reference>
<keyword evidence="1" id="KW-0472">Membrane</keyword>
<protein>
    <submittedName>
        <fullName evidence="2">Uncharacterized protein</fullName>
    </submittedName>
</protein>
<keyword evidence="1" id="KW-0812">Transmembrane</keyword>
<comment type="caution">
    <text evidence="2">The sequence shown here is derived from an EMBL/GenBank/DDBJ whole genome shotgun (WGS) entry which is preliminary data.</text>
</comment>
<dbReference type="Proteomes" id="UP000230605">
    <property type="component" value="Chromosome 7"/>
</dbReference>
<feature type="transmembrane region" description="Helical" evidence="1">
    <location>
        <begin position="7"/>
        <end position="34"/>
    </location>
</feature>
<feature type="transmembrane region" description="Helical" evidence="1">
    <location>
        <begin position="211"/>
        <end position="231"/>
    </location>
</feature>
<evidence type="ECO:0000256" key="1">
    <source>
        <dbReference type="SAM" id="Phobius"/>
    </source>
</evidence>
<organism evidence="2 3">
    <name type="scientific">Cercospora beticola</name>
    <name type="common">Sugarbeet leaf spot fungus</name>
    <dbReference type="NCBI Taxonomy" id="122368"/>
    <lineage>
        <taxon>Eukaryota</taxon>
        <taxon>Fungi</taxon>
        <taxon>Dikarya</taxon>
        <taxon>Ascomycota</taxon>
        <taxon>Pezizomycotina</taxon>
        <taxon>Dothideomycetes</taxon>
        <taxon>Dothideomycetidae</taxon>
        <taxon>Mycosphaerellales</taxon>
        <taxon>Mycosphaerellaceae</taxon>
        <taxon>Cercospora</taxon>
    </lineage>
</organism>
<dbReference type="AlphaFoldDB" id="A0A2G5HJA3"/>
<dbReference type="EMBL" id="LKMD01000106">
    <property type="protein sequence ID" value="PIA92292.1"/>
    <property type="molecule type" value="Genomic_DNA"/>
</dbReference>
<feature type="transmembrane region" description="Helical" evidence="1">
    <location>
        <begin position="123"/>
        <end position="140"/>
    </location>
</feature>
<dbReference type="OrthoDB" id="10283459at2759"/>
<proteinExistence type="predicted"/>
<accession>A0A2G5HJA3</accession>
<evidence type="ECO:0000313" key="2">
    <source>
        <dbReference type="EMBL" id="PIA92292.1"/>
    </source>
</evidence>
<feature type="transmembrane region" description="Helical" evidence="1">
    <location>
        <begin position="80"/>
        <end position="102"/>
    </location>
</feature>
<evidence type="ECO:0000313" key="3">
    <source>
        <dbReference type="Proteomes" id="UP000230605"/>
    </source>
</evidence>
<gene>
    <name evidence="2" type="ORF">CB0940_09187</name>
</gene>
<keyword evidence="1" id="KW-1133">Transmembrane helix</keyword>
<sequence length="254" mass="27880">MANTTNLVSVAFLVSCCVAFLLSVGGIISAFWALNVDHRWDEYETTGSGTAITFDGRLDEYSGWWFSPMPRVIHDGNERAVAGSTVTILALSLLMVILISIRGSATKSQKIDKRNSRIPISDYVIYSLTCLFTAVVGLVYNQAANMSTEPRTTGYEVPPPENLTEDERTLGYNGTYNLIGWYCGVYEFANSIGYSGNELEQTCTLATVAKWIMIPLFLATLAMVVLSVLLARRRDDGVETIKLDDRSVSSAVAK</sequence>
<name>A0A2G5HJA3_CERBT</name>